<dbReference type="FunFam" id="2.40.30.10:FF:000024">
    <property type="entry name" value="Eukaryotic peptide chain release factor GTP-binding subunit ERF3A"/>
    <property type="match status" value="1"/>
</dbReference>
<keyword evidence="7" id="KW-0866">Nonsense-mediated mRNA decay</keyword>
<feature type="compositionally biased region" description="Acidic residues" evidence="9">
    <location>
        <begin position="77"/>
        <end position="93"/>
    </location>
</feature>
<keyword evidence="5" id="KW-0648">Protein biosynthesis</keyword>
<feature type="region of interest" description="Disordered" evidence="9">
    <location>
        <begin position="1"/>
        <end position="96"/>
    </location>
</feature>
<dbReference type="InterPro" id="IPR004161">
    <property type="entry name" value="EFTu-like_2"/>
</dbReference>
<evidence type="ECO:0000256" key="6">
    <source>
        <dbReference type="ARBA" id="ARBA00023134"/>
    </source>
</evidence>
<dbReference type="EMBL" id="GFAH01000196">
    <property type="protein sequence ID" value="JAV48193.1"/>
    <property type="molecule type" value="Transcribed_RNA"/>
</dbReference>
<dbReference type="GO" id="GO:0005829">
    <property type="term" value="C:cytosol"/>
    <property type="evidence" value="ECO:0007669"/>
    <property type="project" value="UniProtKB-ARBA"/>
</dbReference>
<evidence type="ECO:0000256" key="5">
    <source>
        <dbReference type="ARBA" id="ARBA00022917"/>
    </source>
</evidence>
<accession>A0A1W7RAN0</accession>
<dbReference type="SUPFAM" id="SSF50465">
    <property type="entry name" value="EF-Tu/eEF-1alpha/eIF2-gamma C-terminal domain"/>
    <property type="match status" value="1"/>
</dbReference>
<evidence type="ECO:0000256" key="4">
    <source>
        <dbReference type="ARBA" id="ARBA00022801"/>
    </source>
</evidence>
<dbReference type="InterPro" id="IPR054696">
    <property type="entry name" value="GTP-eEF1A_C"/>
</dbReference>
<feature type="compositionally biased region" description="Basic and acidic residues" evidence="9">
    <location>
        <begin position="1"/>
        <end position="19"/>
    </location>
</feature>
<dbReference type="CDD" id="cd04089">
    <property type="entry name" value="eRF3_II"/>
    <property type="match status" value="1"/>
</dbReference>
<dbReference type="InterPro" id="IPR009000">
    <property type="entry name" value="Transl_B-barrel_sf"/>
</dbReference>
<keyword evidence="11" id="KW-0251">Elongation factor</keyword>
<evidence type="ECO:0000256" key="1">
    <source>
        <dbReference type="ARBA" id="ARBA00007249"/>
    </source>
</evidence>
<evidence type="ECO:0000256" key="7">
    <source>
        <dbReference type="ARBA" id="ARBA00023161"/>
    </source>
</evidence>
<protein>
    <submittedName>
        <fullName evidence="11">Translation elongation factor EF-1 alpha/Tu</fullName>
    </submittedName>
</protein>
<dbReference type="InterPro" id="IPR027417">
    <property type="entry name" value="P-loop_NTPase"/>
</dbReference>
<keyword evidence="2" id="KW-0597">Phosphoprotein</keyword>
<dbReference type="Gene3D" id="3.40.50.300">
    <property type="entry name" value="P-loop containing nucleotide triphosphate hydrolases"/>
    <property type="match status" value="1"/>
</dbReference>
<dbReference type="CDD" id="cd03704">
    <property type="entry name" value="eRF3_C_III"/>
    <property type="match status" value="1"/>
</dbReference>
<dbReference type="InterPro" id="IPR050100">
    <property type="entry name" value="TRAFAC_GTPase_members"/>
</dbReference>
<reference evidence="11" key="1">
    <citation type="submission" date="2016-11" db="EMBL/GenBank/DDBJ databases">
        <title>Venom-gland transcriptomics and venom proteomics of the black-back scorpion (Hadrurus spadix) reveal detectability challenges and an unexplored realm of animal toxin diversity.</title>
        <authorList>
            <person name="Rokyta D.R."/>
            <person name="Ward M.J."/>
        </authorList>
    </citation>
    <scope>NUCLEOTIDE SEQUENCE</scope>
    <source>
        <tissue evidence="11">Venom gland</tissue>
    </source>
</reference>
<dbReference type="SUPFAM" id="SSF50447">
    <property type="entry name" value="Translation proteins"/>
    <property type="match status" value="1"/>
</dbReference>
<dbReference type="FunFam" id="2.40.30.10:FF:000017">
    <property type="entry name" value="Eukaryotic peptide chain release factor GTP-binding subunit"/>
    <property type="match status" value="1"/>
</dbReference>
<dbReference type="PANTHER" id="PTHR23115">
    <property type="entry name" value="TRANSLATION FACTOR"/>
    <property type="match status" value="1"/>
</dbReference>
<evidence type="ECO:0000313" key="11">
    <source>
        <dbReference type="EMBL" id="JAV48193.1"/>
    </source>
</evidence>
<keyword evidence="6" id="KW-0342">GTP-binding</keyword>
<evidence type="ECO:0000256" key="3">
    <source>
        <dbReference type="ARBA" id="ARBA00022741"/>
    </source>
</evidence>
<evidence type="ECO:0000256" key="2">
    <source>
        <dbReference type="ARBA" id="ARBA00022553"/>
    </source>
</evidence>
<dbReference type="Pfam" id="PF03144">
    <property type="entry name" value="GTP_EFTU_D2"/>
    <property type="match status" value="1"/>
</dbReference>
<evidence type="ECO:0000256" key="8">
    <source>
        <dbReference type="ARBA" id="ARBA00049117"/>
    </source>
</evidence>
<dbReference type="GO" id="GO:0003747">
    <property type="term" value="F:translation release factor activity"/>
    <property type="evidence" value="ECO:0007669"/>
    <property type="project" value="UniProtKB-ARBA"/>
</dbReference>
<comment type="catalytic activity">
    <reaction evidence="8">
        <text>GTP + H2O = GDP + phosphate + H(+)</text>
        <dbReference type="Rhea" id="RHEA:19669"/>
        <dbReference type="ChEBI" id="CHEBI:15377"/>
        <dbReference type="ChEBI" id="CHEBI:15378"/>
        <dbReference type="ChEBI" id="CHEBI:37565"/>
        <dbReference type="ChEBI" id="CHEBI:43474"/>
        <dbReference type="ChEBI" id="CHEBI:58189"/>
    </reaction>
    <physiologicalReaction direction="left-to-right" evidence="8">
        <dbReference type="Rhea" id="RHEA:19670"/>
    </physiologicalReaction>
</comment>
<dbReference type="PROSITE" id="PS00301">
    <property type="entry name" value="G_TR_1"/>
    <property type="match status" value="1"/>
</dbReference>
<dbReference type="Pfam" id="PF22594">
    <property type="entry name" value="GTP-eEF1A_C"/>
    <property type="match status" value="1"/>
</dbReference>
<feature type="domain" description="Tr-type G" evidence="10">
    <location>
        <begin position="132"/>
        <end position="360"/>
    </location>
</feature>
<sequence>MDGKLSPESWEQRTEDDLSKPFSHLNVDATPFVPSSSFTTKVMVEKPLEINKEPDPPPSDGDMEIDTSNKSSISPVDDTDPNDDLPADWETSDVGDTNHIEAEEKDDENMELEIVPKPKKKIIPAETEGPRKEHVNVVFIGHVDAGKSTIGGQLLFLTGMVDKRTLEKYEREAKEKNRESWYLSWALDTNQEERDKGKTVEVGRAYFETENKHFTLLDAPGHRSFVPNMIGGTCQADLAVLVISARKGEFETGFERGGQTREHAMLAKTAGVKHLVVLVNKMDDPTVQWSENRYNECKGKLIPYLKKCGFNPKVDLMFMPCSGLTGYFLKEIPDETVCDWYRGPSFLQYIDMLPSLNRPVEGPFRMPVVDKYKDMGTVVLGKVESGCAKRGQQLILMPNRKPVEVLQVWSDEDEVTSVMSGENVKIKLKGVEEEEVSSGFVLCDISIPCKTGKVFDAQVVILEHKSIICPGYSAVLHIHAAVEEVSVKTLICLVDKKSGEKSKTRPRFVKQDQVAIMRLECAGVICLESFKEFAQMGRFTLRDEGRTIAIGKVLRVVE</sequence>
<dbReference type="SUPFAM" id="SSF52540">
    <property type="entry name" value="P-loop containing nucleoside triphosphate hydrolases"/>
    <property type="match status" value="1"/>
</dbReference>
<dbReference type="InterPro" id="IPR031157">
    <property type="entry name" value="G_TR_CS"/>
</dbReference>
<comment type="similarity">
    <text evidence="1">Belongs to the TRAFAC class translation factor GTPase superfamily. Classic translation factor GTPase family. EF-Tu/EF-1A subfamily.</text>
</comment>
<organism evidence="11">
    <name type="scientific">Hadrurus spadix</name>
    <dbReference type="NCBI Taxonomy" id="141984"/>
    <lineage>
        <taxon>Eukaryota</taxon>
        <taxon>Metazoa</taxon>
        <taxon>Ecdysozoa</taxon>
        <taxon>Arthropoda</taxon>
        <taxon>Chelicerata</taxon>
        <taxon>Arachnida</taxon>
        <taxon>Scorpiones</taxon>
        <taxon>Iurida</taxon>
        <taxon>Iuroidea</taxon>
        <taxon>Hadrurus</taxon>
    </lineage>
</organism>
<dbReference type="Pfam" id="PF00009">
    <property type="entry name" value="GTP_EFTU"/>
    <property type="match status" value="1"/>
</dbReference>
<dbReference type="InterPro" id="IPR000795">
    <property type="entry name" value="T_Tr_GTP-bd_dom"/>
</dbReference>
<dbReference type="PRINTS" id="PR00315">
    <property type="entry name" value="ELONGATNFCT"/>
</dbReference>
<dbReference type="AlphaFoldDB" id="A0A1W7RAN0"/>
<dbReference type="GO" id="GO:0000184">
    <property type="term" value="P:nuclear-transcribed mRNA catabolic process, nonsense-mediated decay"/>
    <property type="evidence" value="ECO:0007669"/>
    <property type="project" value="UniProtKB-KW"/>
</dbReference>
<dbReference type="GO" id="GO:0003746">
    <property type="term" value="F:translation elongation factor activity"/>
    <property type="evidence" value="ECO:0007669"/>
    <property type="project" value="UniProtKB-KW"/>
</dbReference>
<evidence type="ECO:0000259" key="10">
    <source>
        <dbReference type="PROSITE" id="PS51722"/>
    </source>
</evidence>
<keyword evidence="4" id="KW-0378">Hydrolase</keyword>
<dbReference type="FunFam" id="3.40.50.300:FF:000270">
    <property type="entry name" value="Eukaryotic peptide chain release factor GTP-binding subunit ERF3A"/>
    <property type="match status" value="1"/>
</dbReference>
<dbReference type="PROSITE" id="PS51722">
    <property type="entry name" value="G_TR_2"/>
    <property type="match status" value="1"/>
</dbReference>
<dbReference type="Gene3D" id="2.40.30.10">
    <property type="entry name" value="Translation factors"/>
    <property type="match status" value="2"/>
</dbReference>
<dbReference type="InterPro" id="IPR009001">
    <property type="entry name" value="Transl_elong_EF1A/Init_IF2_C"/>
</dbReference>
<proteinExistence type="inferred from homology"/>
<name>A0A1W7RAN0_9SCOR</name>
<evidence type="ECO:0000256" key="9">
    <source>
        <dbReference type="SAM" id="MobiDB-lite"/>
    </source>
</evidence>
<keyword evidence="3" id="KW-0547">Nucleotide-binding</keyword>
<feature type="compositionally biased region" description="Basic and acidic residues" evidence="9">
    <location>
        <begin position="43"/>
        <end position="55"/>
    </location>
</feature>
<dbReference type="GO" id="GO:0005525">
    <property type="term" value="F:GTP binding"/>
    <property type="evidence" value="ECO:0007669"/>
    <property type="project" value="UniProtKB-KW"/>
</dbReference>
<dbReference type="GO" id="GO:0003924">
    <property type="term" value="F:GTPase activity"/>
    <property type="evidence" value="ECO:0007669"/>
    <property type="project" value="InterPro"/>
</dbReference>
<dbReference type="CDD" id="cd01883">
    <property type="entry name" value="EF1_alpha"/>
    <property type="match status" value="1"/>
</dbReference>